<feature type="domain" description="Protein kinase" evidence="9">
    <location>
        <begin position="25"/>
        <end position="285"/>
    </location>
</feature>
<dbReference type="InterPro" id="IPR017441">
    <property type="entry name" value="Protein_kinase_ATP_BS"/>
</dbReference>
<dbReference type="Gene3D" id="3.30.1120.130">
    <property type="match status" value="1"/>
</dbReference>
<dbReference type="PROSITE" id="PS51985">
    <property type="entry name" value="CPB2"/>
    <property type="match status" value="1"/>
</dbReference>
<dbReference type="PANTHER" id="PTHR24345:SF91">
    <property type="entry name" value="SERINE_THREONINE-PROTEIN KINASE PLK4"/>
    <property type="match status" value="1"/>
</dbReference>
<gene>
    <name evidence="12" type="ORF">XAT740_LOCUS30090</name>
</gene>
<dbReference type="GO" id="GO:0005524">
    <property type="term" value="F:ATP binding"/>
    <property type="evidence" value="ECO:0007669"/>
    <property type="project" value="UniProtKB-UniRule"/>
</dbReference>
<feature type="binding site" evidence="8">
    <location>
        <position position="54"/>
    </location>
    <ligand>
        <name>ATP</name>
        <dbReference type="ChEBI" id="CHEBI:30616"/>
    </ligand>
</feature>
<name>A0A815FJP1_ADIRI</name>
<keyword evidence="6" id="KW-0418">Kinase</keyword>
<evidence type="ECO:0000313" key="13">
    <source>
        <dbReference type="Proteomes" id="UP000663828"/>
    </source>
</evidence>
<dbReference type="Pfam" id="PF18409">
    <property type="entry name" value="Plk4_PB2"/>
    <property type="match status" value="1"/>
</dbReference>
<dbReference type="SMART" id="SM00220">
    <property type="entry name" value="S_TKc"/>
    <property type="match status" value="1"/>
</dbReference>
<protein>
    <recommendedName>
        <fullName evidence="14">Polo kinase</fullName>
    </recommendedName>
</protein>
<reference evidence="12" key="1">
    <citation type="submission" date="2021-02" db="EMBL/GenBank/DDBJ databases">
        <authorList>
            <person name="Nowell W R."/>
        </authorList>
    </citation>
    <scope>NUCLEOTIDE SEQUENCE</scope>
</reference>
<evidence type="ECO:0000256" key="3">
    <source>
        <dbReference type="ARBA" id="ARBA00022527"/>
    </source>
</evidence>
<dbReference type="InterPro" id="IPR008271">
    <property type="entry name" value="Ser/Thr_kinase_AS"/>
</dbReference>
<dbReference type="SUPFAM" id="SSF56112">
    <property type="entry name" value="Protein kinase-like (PK-like)"/>
    <property type="match status" value="1"/>
</dbReference>
<dbReference type="Pfam" id="PF18190">
    <property type="entry name" value="Plk4_PB1"/>
    <property type="match status" value="1"/>
</dbReference>
<evidence type="ECO:0000256" key="4">
    <source>
        <dbReference type="ARBA" id="ARBA00022679"/>
    </source>
</evidence>
<dbReference type="PROSITE" id="PS51984">
    <property type="entry name" value="CPB1"/>
    <property type="match status" value="1"/>
</dbReference>
<dbReference type="Pfam" id="PF00069">
    <property type="entry name" value="Pkinase"/>
    <property type="match status" value="1"/>
</dbReference>
<comment type="subcellular location">
    <subcellularLocation>
        <location evidence="1">Cytoplasm</location>
    </subcellularLocation>
</comment>
<dbReference type="PROSITE" id="PS00107">
    <property type="entry name" value="PROTEIN_KINASE_ATP"/>
    <property type="match status" value="1"/>
</dbReference>
<dbReference type="FunFam" id="3.30.200.20:FF:000042">
    <property type="entry name" value="Aurora kinase A"/>
    <property type="match status" value="1"/>
</dbReference>
<evidence type="ECO:0000256" key="2">
    <source>
        <dbReference type="ARBA" id="ARBA00022490"/>
    </source>
</evidence>
<dbReference type="Proteomes" id="UP000663828">
    <property type="component" value="Unassembled WGS sequence"/>
</dbReference>
<evidence type="ECO:0000313" key="12">
    <source>
        <dbReference type="EMBL" id="CAF1324410.1"/>
    </source>
</evidence>
<dbReference type="InterPro" id="IPR046437">
    <property type="entry name" value="Ser_Thr-PK_POLO_box_1_sf"/>
</dbReference>
<dbReference type="InterPro" id="IPR047108">
    <property type="entry name" value="Plk4-like_POLO_box_2_sf"/>
</dbReference>
<keyword evidence="3" id="KW-0723">Serine/threonine-protein kinase</keyword>
<keyword evidence="7 8" id="KW-0067">ATP-binding</keyword>
<evidence type="ECO:0000256" key="6">
    <source>
        <dbReference type="ARBA" id="ARBA00022777"/>
    </source>
</evidence>
<dbReference type="PROSITE" id="PS50011">
    <property type="entry name" value="PROTEIN_KINASE_DOM"/>
    <property type="match status" value="1"/>
</dbReference>
<dbReference type="EMBL" id="CAJNOR010002657">
    <property type="protein sequence ID" value="CAF1324410.1"/>
    <property type="molecule type" value="Genomic_DNA"/>
</dbReference>
<keyword evidence="5 8" id="KW-0547">Nucleotide-binding</keyword>
<proteinExistence type="predicted"/>
<sequence>MAVSAAEWTPHSCDGCINLDSIKNYDKFELIGTGGFAKVYRGVRLCDRSDVAIKIMDKQQLKLKNAQSRVNEEVQIHYRLRNPAIVQLLEVFEDDANIYLILELCATDMQKYLNIRQQFTEDETRHYIKQIVTGIEYLHSHQILHRDLKLHNLLLTKENNVKIADFGLAKQMVSHEQTNFTMVGTPNFLAPEIATRKAHSFEADIWSLGALIYQCLVGKPPFDDQGELNALFNENVLSTLKRVANVRYILPEGLSHEAKDLINRILQKDVKKRLTLIQIRNHPFLLKRQLNDRMNSSRTSSTSLRSDSGYFDTSLSSRQPINDSRGATILNSLPPLMINRSQKVNASSASVLSCNNLSNTNSISHRKLITEKLIPLNTQRLDRRHVITKSDIMDVLDDGEVVIQHLVEAKTGSKRIVDVFRVSSDGQKIIYYRPDRKQYNSYIESEGPLPLPVNYEQYTFDTLPEQYHSKYRRAWKFVNIIRSLRCKIIMYTNDGKCRLMETSVEFDFTHVNGSKLSIYRKNLEHFDSPLEMKLVDSSGRMTSIFNYDDCIEQLNVPLDTKQMLQKAIKYRECCLMKNQLLEEHQAQFPDGKTFPAIFGEKPRSSSHKT</sequence>
<dbReference type="Gene3D" id="3.30.1120.120">
    <property type="match status" value="1"/>
</dbReference>
<keyword evidence="4" id="KW-0808">Transferase</keyword>
<dbReference type="AlphaFoldDB" id="A0A815FJP1"/>
<dbReference type="GO" id="GO:0005634">
    <property type="term" value="C:nucleus"/>
    <property type="evidence" value="ECO:0007669"/>
    <property type="project" value="TreeGrafter"/>
</dbReference>
<keyword evidence="2" id="KW-0963">Cytoplasm</keyword>
<evidence type="ECO:0000256" key="7">
    <source>
        <dbReference type="ARBA" id="ARBA00022840"/>
    </source>
</evidence>
<dbReference type="InterPro" id="IPR033699">
    <property type="entry name" value="POLO_box_Plk4_1"/>
</dbReference>
<evidence type="ECO:0000256" key="5">
    <source>
        <dbReference type="ARBA" id="ARBA00022741"/>
    </source>
</evidence>
<evidence type="ECO:0000256" key="8">
    <source>
        <dbReference type="PROSITE-ProRule" id="PRU10141"/>
    </source>
</evidence>
<dbReference type="GO" id="GO:0004674">
    <property type="term" value="F:protein serine/threonine kinase activity"/>
    <property type="evidence" value="ECO:0007669"/>
    <property type="project" value="UniProtKB-KW"/>
</dbReference>
<keyword evidence="13" id="KW-1185">Reference proteome</keyword>
<dbReference type="InterPro" id="IPR000719">
    <property type="entry name" value="Prot_kinase_dom"/>
</dbReference>
<feature type="domain" description="Cryptic POLO box 1 (CPB1)" evidence="10">
    <location>
        <begin position="368"/>
        <end position="484"/>
    </location>
</feature>
<accession>A0A815FJP1</accession>
<evidence type="ECO:0000259" key="11">
    <source>
        <dbReference type="PROSITE" id="PS51985"/>
    </source>
</evidence>
<comment type="caution">
    <text evidence="12">The sequence shown here is derived from an EMBL/GenBank/DDBJ whole genome shotgun (WGS) entry which is preliminary data.</text>
</comment>
<evidence type="ECO:0008006" key="14">
    <source>
        <dbReference type="Google" id="ProtNLM"/>
    </source>
</evidence>
<evidence type="ECO:0000256" key="1">
    <source>
        <dbReference type="ARBA" id="ARBA00004496"/>
    </source>
</evidence>
<dbReference type="GO" id="GO:0005737">
    <property type="term" value="C:cytoplasm"/>
    <property type="evidence" value="ECO:0007669"/>
    <property type="project" value="UniProtKB-SubCell"/>
</dbReference>
<evidence type="ECO:0000259" key="9">
    <source>
        <dbReference type="PROSITE" id="PS50011"/>
    </source>
</evidence>
<organism evidence="12 13">
    <name type="scientific">Adineta ricciae</name>
    <name type="common">Rotifer</name>
    <dbReference type="NCBI Taxonomy" id="249248"/>
    <lineage>
        <taxon>Eukaryota</taxon>
        <taxon>Metazoa</taxon>
        <taxon>Spiralia</taxon>
        <taxon>Gnathifera</taxon>
        <taxon>Rotifera</taxon>
        <taxon>Eurotatoria</taxon>
        <taxon>Bdelloidea</taxon>
        <taxon>Adinetida</taxon>
        <taxon>Adinetidae</taxon>
        <taxon>Adineta</taxon>
    </lineage>
</organism>
<dbReference type="InterPro" id="IPR033698">
    <property type="entry name" value="POLO_box_Plk4_2"/>
</dbReference>
<evidence type="ECO:0000259" key="10">
    <source>
        <dbReference type="PROSITE" id="PS51984"/>
    </source>
</evidence>
<feature type="domain" description="Cryptic POLO box 2 (CPB2)" evidence="11">
    <location>
        <begin position="485"/>
        <end position="608"/>
    </location>
</feature>
<dbReference type="PROSITE" id="PS00108">
    <property type="entry name" value="PROTEIN_KINASE_ST"/>
    <property type="match status" value="1"/>
</dbReference>
<dbReference type="FunFam" id="1.10.510.10:FF:000571">
    <property type="entry name" value="Maternal embryonic leucine zipper kinase"/>
    <property type="match status" value="1"/>
</dbReference>
<dbReference type="PANTHER" id="PTHR24345">
    <property type="entry name" value="SERINE/THREONINE-PROTEIN KINASE PLK"/>
    <property type="match status" value="1"/>
</dbReference>
<dbReference type="Gene3D" id="1.10.510.10">
    <property type="entry name" value="Transferase(Phosphotransferase) domain 1"/>
    <property type="match status" value="1"/>
</dbReference>
<dbReference type="InterPro" id="IPR011009">
    <property type="entry name" value="Kinase-like_dom_sf"/>
</dbReference>